<protein>
    <submittedName>
        <fullName evidence="7">Uncharacterized protein</fullName>
    </submittedName>
</protein>
<dbReference type="InterPro" id="IPR038770">
    <property type="entry name" value="Na+/solute_symporter_sf"/>
</dbReference>
<gene>
    <name evidence="7" type="ORF">BU14_0209s0029</name>
</gene>
<evidence type="ECO:0000313" key="7">
    <source>
        <dbReference type="EMBL" id="OSX76038.1"/>
    </source>
</evidence>
<feature type="transmembrane region" description="Helical" evidence="6">
    <location>
        <begin position="176"/>
        <end position="198"/>
    </location>
</feature>
<proteinExistence type="inferred from homology"/>
<evidence type="ECO:0000256" key="4">
    <source>
        <dbReference type="ARBA" id="ARBA00022989"/>
    </source>
</evidence>
<evidence type="ECO:0000256" key="6">
    <source>
        <dbReference type="SAM" id="Phobius"/>
    </source>
</evidence>
<name>A0A1X6P5B5_PORUM</name>
<sequence length="290" mass="27937">MLSMGLTLSLADIRRGLSRPALLVASLLLCYGLMPALAVAIASAARLSAGHRSGLVLLGLISGGQASNLCVHIAGGDVALSVAMTTASTVGAAVAIPALAARLLSASVGGVGGVGLAATTARLVLAPVAAGAVANAAAPRAMRAVRPLLPAVGIVATVVVILGATARTAGVVGPALAALAGPVAALHAGGFVAGWAVAKALAAVGAVGRGGGGRGTGVARTLAFESGFKSPALAYVLAIKHFGAEARLAPAVSILVLAPLAAVAAALMRRFGARTPFSPPDAATTAVERE</sequence>
<dbReference type="Pfam" id="PF01758">
    <property type="entry name" value="SBF"/>
    <property type="match status" value="1"/>
</dbReference>
<comment type="subcellular location">
    <subcellularLocation>
        <location evidence="1">Membrane</location>
        <topology evidence="1">Multi-pass membrane protein</topology>
    </subcellularLocation>
</comment>
<evidence type="ECO:0000256" key="2">
    <source>
        <dbReference type="ARBA" id="ARBA00006528"/>
    </source>
</evidence>
<evidence type="ECO:0000256" key="3">
    <source>
        <dbReference type="ARBA" id="ARBA00022692"/>
    </source>
</evidence>
<reference evidence="7 8" key="1">
    <citation type="submission" date="2017-03" db="EMBL/GenBank/DDBJ databases">
        <title>WGS assembly of Porphyra umbilicalis.</title>
        <authorList>
            <person name="Brawley S.H."/>
            <person name="Blouin N.A."/>
            <person name="Ficko-Blean E."/>
            <person name="Wheeler G.L."/>
            <person name="Lohr M."/>
            <person name="Goodson H.V."/>
            <person name="Jenkins J.W."/>
            <person name="Blaby-Haas C.E."/>
            <person name="Helliwell K.E."/>
            <person name="Chan C."/>
            <person name="Marriage T."/>
            <person name="Bhattacharya D."/>
            <person name="Klein A.S."/>
            <person name="Badis Y."/>
            <person name="Brodie J."/>
            <person name="Cao Y."/>
            <person name="Collen J."/>
            <person name="Dittami S.M."/>
            <person name="Gachon C.M."/>
            <person name="Green B.R."/>
            <person name="Karpowicz S."/>
            <person name="Kim J.W."/>
            <person name="Kudahl U."/>
            <person name="Lin S."/>
            <person name="Michel G."/>
            <person name="Mittag M."/>
            <person name="Olson B.J."/>
            <person name="Pangilinan J."/>
            <person name="Peng Y."/>
            <person name="Qiu H."/>
            <person name="Shu S."/>
            <person name="Singer J.T."/>
            <person name="Smith A.G."/>
            <person name="Sprecher B.N."/>
            <person name="Wagner V."/>
            <person name="Wang W."/>
            <person name="Wang Z.-Y."/>
            <person name="Yan J."/>
            <person name="Yarish C."/>
            <person name="Zoeuner-Riek S."/>
            <person name="Zhuang Y."/>
            <person name="Zou Y."/>
            <person name="Lindquist E.A."/>
            <person name="Grimwood J."/>
            <person name="Barry K."/>
            <person name="Rokhsar D.S."/>
            <person name="Schmutz J."/>
            <person name="Stiller J.W."/>
            <person name="Grossman A.R."/>
            <person name="Prochnik S.E."/>
        </authorList>
    </citation>
    <scope>NUCLEOTIDE SEQUENCE [LARGE SCALE GENOMIC DNA]</scope>
    <source>
        <strain evidence="7">4086291</strain>
    </source>
</reference>
<feature type="transmembrane region" description="Helical" evidence="6">
    <location>
        <begin position="20"/>
        <end position="42"/>
    </location>
</feature>
<keyword evidence="3 6" id="KW-0812">Transmembrane</keyword>
<comment type="similarity">
    <text evidence="2">Belongs to the bile acid:sodium symporter (BASS) (TC 2.A.28) family.</text>
</comment>
<evidence type="ECO:0000256" key="1">
    <source>
        <dbReference type="ARBA" id="ARBA00004141"/>
    </source>
</evidence>
<dbReference type="OrthoDB" id="203097at2759"/>
<dbReference type="PANTHER" id="PTHR10361">
    <property type="entry name" value="SODIUM-BILE ACID COTRANSPORTER"/>
    <property type="match status" value="1"/>
</dbReference>
<dbReference type="PANTHER" id="PTHR10361:SF30">
    <property type="entry name" value="SODIUM_METABOLITE COTRANSPORTER BASS6, CHLOROPLASTIC-RELATED"/>
    <property type="match status" value="1"/>
</dbReference>
<organism evidence="7 8">
    <name type="scientific">Porphyra umbilicalis</name>
    <name type="common">Purple laver</name>
    <name type="synonym">Red alga</name>
    <dbReference type="NCBI Taxonomy" id="2786"/>
    <lineage>
        <taxon>Eukaryota</taxon>
        <taxon>Rhodophyta</taxon>
        <taxon>Bangiophyceae</taxon>
        <taxon>Bangiales</taxon>
        <taxon>Bangiaceae</taxon>
        <taxon>Porphyra</taxon>
    </lineage>
</organism>
<keyword evidence="8" id="KW-1185">Reference proteome</keyword>
<accession>A0A1X6P5B5</accession>
<evidence type="ECO:0000256" key="5">
    <source>
        <dbReference type="ARBA" id="ARBA00023136"/>
    </source>
</evidence>
<keyword evidence="4 6" id="KW-1133">Transmembrane helix</keyword>
<dbReference type="EMBL" id="KV918882">
    <property type="protein sequence ID" value="OSX76038.1"/>
    <property type="molecule type" value="Genomic_DNA"/>
</dbReference>
<dbReference type="GO" id="GO:0016020">
    <property type="term" value="C:membrane"/>
    <property type="evidence" value="ECO:0007669"/>
    <property type="project" value="UniProtKB-SubCell"/>
</dbReference>
<evidence type="ECO:0000313" key="8">
    <source>
        <dbReference type="Proteomes" id="UP000218209"/>
    </source>
</evidence>
<feature type="transmembrane region" description="Helical" evidence="6">
    <location>
        <begin position="113"/>
        <end position="138"/>
    </location>
</feature>
<dbReference type="InterPro" id="IPR002657">
    <property type="entry name" value="BilAc:Na_symport/Acr3"/>
</dbReference>
<feature type="transmembrane region" description="Helical" evidence="6">
    <location>
        <begin position="248"/>
        <end position="268"/>
    </location>
</feature>
<feature type="transmembrane region" description="Helical" evidence="6">
    <location>
        <begin position="80"/>
        <end position="101"/>
    </location>
</feature>
<feature type="transmembrane region" description="Helical" evidence="6">
    <location>
        <begin position="54"/>
        <end position="74"/>
    </location>
</feature>
<dbReference type="AlphaFoldDB" id="A0A1X6P5B5"/>
<dbReference type="Proteomes" id="UP000218209">
    <property type="component" value="Unassembled WGS sequence"/>
</dbReference>
<keyword evidence="5 6" id="KW-0472">Membrane</keyword>
<feature type="transmembrane region" description="Helical" evidence="6">
    <location>
        <begin position="144"/>
        <end position="164"/>
    </location>
</feature>
<dbReference type="InterPro" id="IPR004710">
    <property type="entry name" value="Bilac:Na_transpt"/>
</dbReference>
<dbReference type="Gene3D" id="1.20.1530.20">
    <property type="match status" value="1"/>
</dbReference>